<sequence>MTPEIWTLGHWTCPPEVVLETLAVPDIELLVDVRAQPGSRRSPQFSIDAMPGWLHEAGIDYLHLPELGGRRPRQHDVDPDVNAAWANQSFKNYADYTLTPAFEQGLARLTAMAEERRTTVMCGEPMPWRCHRLLVANTLTARGWTVWHLMTGAAPRRHELGRWGAVPSVDEDGIVTYPPDGATSLT</sequence>
<evidence type="ECO:0000313" key="1">
    <source>
        <dbReference type="EMBL" id="GGF53435.1"/>
    </source>
</evidence>
<evidence type="ECO:0008006" key="3">
    <source>
        <dbReference type="Google" id="ProtNLM"/>
    </source>
</evidence>
<accession>A0A917F573</accession>
<dbReference type="InterPro" id="IPR014519">
    <property type="entry name" value="UCP024492"/>
</dbReference>
<dbReference type="PANTHER" id="PTHR39337">
    <property type="entry name" value="BLR5642 PROTEIN"/>
    <property type="match status" value="1"/>
</dbReference>
<dbReference type="PIRSF" id="PIRSF024492">
    <property type="entry name" value="UCP024492"/>
    <property type="match status" value="1"/>
</dbReference>
<dbReference type="Pfam" id="PF04343">
    <property type="entry name" value="DUF488"/>
    <property type="match status" value="1"/>
</dbReference>
<dbReference type="RefSeq" id="WP_188430628.1">
    <property type="nucleotide sequence ID" value="NZ_BAABKH010000003.1"/>
</dbReference>
<reference evidence="1" key="2">
    <citation type="submission" date="2020-09" db="EMBL/GenBank/DDBJ databases">
        <authorList>
            <person name="Sun Q."/>
            <person name="Zhou Y."/>
        </authorList>
    </citation>
    <scope>NUCLEOTIDE SEQUENCE</scope>
    <source>
        <strain evidence="1">CGMCC 1.12160</strain>
    </source>
</reference>
<organism evidence="1 2">
    <name type="scientific">Ornithinimicrobium tianjinense</name>
    <dbReference type="NCBI Taxonomy" id="1195761"/>
    <lineage>
        <taxon>Bacteria</taxon>
        <taxon>Bacillati</taxon>
        <taxon>Actinomycetota</taxon>
        <taxon>Actinomycetes</taxon>
        <taxon>Micrococcales</taxon>
        <taxon>Ornithinimicrobiaceae</taxon>
        <taxon>Ornithinimicrobium</taxon>
    </lineage>
</organism>
<keyword evidence="2" id="KW-1185">Reference proteome</keyword>
<dbReference type="InterPro" id="IPR007438">
    <property type="entry name" value="DUF488"/>
</dbReference>
<dbReference type="EMBL" id="BMEM01000003">
    <property type="protein sequence ID" value="GGF53435.1"/>
    <property type="molecule type" value="Genomic_DNA"/>
</dbReference>
<proteinExistence type="predicted"/>
<protein>
    <recommendedName>
        <fullName evidence="3">DNA repair protein</fullName>
    </recommendedName>
</protein>
<gene>
    <name evidence="1" type="ORF">GCM10011366_21500</name>
</gene>
<dbReference type="AlphaFoldDB" id="A0A917F573"/>
<name>A0A917F573_9MICO</name>
<reference evidence="1" key="1">
    <citation type="journal article" date="2014" name="Int. J. Syst. Evol. Microbiol.">
        <title>Complete genome sequence of Corynebacterium casei LMG S-19264T (=DSM 44701T), isolated from a smear-ripened cheese.</title>
        <authorList>
            <consortium name="US DOE Joint Genome Institute (JGI-PGF)"/>
            <person name="Walter F."/>
            <person name="Albersmeier A."/>
            <person name="Kalinowski J."/>
            <person name="Ruckert C."/>
        </authorList>
    </citation>
    <scope>NUCLEOTIDE SEQUENCE</scope>
    <source>
        <strain evidence="1">CGMCC 1.12160</strain>
    </source>
</reference>
<dbReference type="Proteomes" id="UP000605670">
    <property type="component" value="Unassembled WGS sequence"/>
</dbReference>
<dbReference type="PANTHER" id="PTHR39337:SF1">
    <property type="entry name" value="BLR5642 PROTEIN"/>
    <property type="match status" value="1"/>
</dbReference>
<comment type="caution">
    <text evidence="1">The sequence shown here is derived from an EMBL/GenBank/DDBJ whole genome shotgun (WGS) entry which is preliminary data.</text>
</comment>
<evidence type="ECO:0000313" key="2">
    <source>
        <dbReference type="Proteomes" id="UP000605670"/>
    </source>
</evidence>